<evidence type="ECO:0000256" key="1">
    <source>
        <dbReference type="SAM" id="MobiDB-lite"/>
    </source>
</evidence>
<feature type="region of interest" description="Disordered" evidence="1">
    <location>
        <begin position="1"/>
        <end position="32"/>
    </location>
</feature>
<dbReference type="Pfam" id="PF06917">
    <property type="entry name" value="Pectate_lyase_2"/>
    <property type="match status" value="1"/>
</dbReference>
<feature type="non-terminal residue" evidence="2">
    <location>
        <position position="180"/>
    </location>
</feature>
<protein>
    <submittedName>
        <fullName evidence="2">Uncharacterized protein</fullName>
    </submittedName>
</protein>
<dbReference type="InterPro" id="IPR010702">
    <property type="entry name" value="Pectate_lyase_2"/>
</dbReference>
<name>A0A0F8X892_9ZZZZ</name>
<gene>
    <name evidence="2" type="ORF">LCGC14_2978220</name>
</gene>
<dbReference type="GO" id="GO:0045490">
    <property type="term" value="P:pectin catabolic process"/>
    <property type="evidence" value="ECO:0007669"/>
    <property type="project" value="InterPro"/>
</dbReference>
<dbReference type="GO" id="GO:0016837">
    <property type="term" value="F:carbon-oxygen lyase activity, acting on polysaccharides"/>
    <property type="evidence" value="ECO:0007669"/>
    <property type="project" value="InterPro"/>
</dbReference>
<organism evidence="2">
    <name type="scientific">marine sediment metagenome</name>
    <dbReference type="NCBI Taxonomy" id="412755"/>
    <lineage>
        <taxon>unclassified sequences</taxon>
        <taxon>metagenomes</taxon>
        <taxon>ecological metagenomes</taxon>
    </lineage>
</organism>
<dbReference type="GO" id="GO:0042597">
    <property type="term" value="C:periplasmic space"/>
    <property type="evidence" value="ECO:0007669"/>
    <property type="project" value="InterPro"/>
</dbReference>
<dbReference type="EMBL" id="LAZR01060752">
    <property type="protein sequence ID" value="KKK65033.1"/>
    <property type="molecule type" value="Genomic_DNA"/>
</dbReference>
<evidence type="ECO:0000313" key="2">
    <source>
        <dbReference type="EMBL" id="KKK65033.1"/>
    </source>
</evidence>
<dbReference type="Gene3D" id="1.50.10.20">
    <property type="match status" value="1"/>
</dbReference>
<proteinExistence type="predicted"/>
<accession>A0A0F8X892</accession>
<reference evidence="2" key="1">
    <citation type="journal article" date="2015" name="Nature">
        <title>Complex archaea that bridge the gap between prokaryotes and eukaryotes.</title>
        <authorList>
            <person name="Spang A."/>
            <person name="Saw J.H."/>
            <person name="Jorgensen S.L."/>
            <person name="Zaremba-Niedzwiedzka K."/>
            <person name="Martijn J."/>
            <person name="Lind A.E."/>
            <person name="van Eijk R."/>
            <person name="Schleper C."/>
            <person name="Guy L."/>
            <person name="Ettema T.J."/>
        </authorList>
    </citation>
    <scope>NUCLEOTIDE SEQUENCE</scope>
</reference>
<comment type="caution">
    <text evidence="2">The sequence shown here is derived from an EMBL/GenBank/DDBJ whole genome shotgun (WGS) entry which is preliminary data.</text>
</comment>
<dbReference type="AlphaFoldDB" id="A0A0F8X892"/>
<sequence>MSNAQVRATGKLPQLSEKTQTAGLPERVGEEHQRGRVMSKRIAVVQVVVWALVTTACGPDDRQRAEAVEAGRRASATAARSKAKSYVDACRRFADVVLERGRDTYGPKHTPLFVDGLHTETLEPVLWPVAGEKWILSNFANHQALLRLLDGLTTLTGEDKYRQGALDASAYALSHLRTPN</sequence>